<keyword evidence="2" id="KW-1185">Reference proteome</keyword>
<evidence type="ECO:0000313" key="1">
    <source>
        <dbReference type="EMBL" id="CAG9615138.1"/>
    </source>
</evidence>
<dbReference type="EMBL" id="CAKJTI010000062">
    <property type="protein sequence ID" value="CAG9615138.1"/>
    <property type="molecule type" value="Genomic_DNA"/>
</dbReference>
<protein>
    <submittedName>
        <fullName evidence="1">Uncharacterized protein</fullName>
    </submittedName>
</protein>
<sequence length="105" mass="11271">MEDPLDSDDPYSHGEFIIFPGPRLFADHSEIQRNGPRQGRLDSIVAAFCLDLHCSFNGDVMVHGDKACVVAGVIDLGRIAALCDCRLNSPGGMEQGQAKTGLSLL</sequence>
<organism evidence="1 2">
    <name type="scientific">Bacillus rhizoplanae</name>
    <dbReference type="NCBI Taxonomy" id="2880966"/>
    <lineage>
        <taxon>Bacteria</taxon>
        <taxon>Bacillati</taxon>
        <taxon>Bacillota</taxon>
        <taxon>Bacilli</taxon>
        <taxon>Bacillales</taxon>
        <taxon>Bacillaceae</taxon>
        <taxon>Bacillus</taxon>
    </lineage>
</organism>
<gene>
    <name evidence="1" type="ORF">BACCIP111899_04374</name>
</gene>
<accession>A0ABM8YHJ3</accession>
<comment type="caution">
    <text evidence="1">The sequence shown here is derived from an EMBL/GenBank/DDBJ whole genome shotgun (WGS) entry which is preliminary data.</text>
</comment>
<evidence type="ECO:0000313" key="2">
    <source>
        <dbReference type="Proteomes" id="UP000789423"/>
    </source>
</evidence>
<name>A0ABM8YHJ3_9BACI</name>
<reference evidence="1 2" key="1">
    <citation type="submission" date="2021-10" db="EMBL/GenBank/DDBJ databases">
        <authorList>
            <person name="Criscuolo A."/>
        </authorList>
    </citation>
    <scope>NUCLEOTIDE SEQUENCE [LARGE SCALE GENOMIC DNA]</scope>
    <source>
        <strain evidence="2">CIP 111899</strain>
    </source>
</reference>
<proteinExistence type="predicted"/>
<dbReference type="Proteomes" id="UP000789423">
    <property type="component" value="Unassembled WGS sequence"/>
</dbReference>